<evidence type="ECO:0000313" key="3">
    <source>
        <dbReference type="Proteomes" id="UP000830671"/>
    </source>
</evidence>
<proteinExistence type="predicted"/>
<reference evidence="2" key="1">
    <citation type="journal article" date="2021" name="Mol. Plant Microbe Interact.">
        <title>Complete Genome Sequence of the Plant-Pathogenic Fungus Colletotrichum lupini.</title>
        <authorList>
            <person name="Baroncelli R."/>
            <person name="Pensec F."/>
            <person name="Da Lio D."/>
            <person name="Boufleur T."/>
            <person name="Vicente I."/>
            <person name="Sarrocco S."/>
            <person name="Picot A."/>
            <person name="Baraldi E."/>
            <person name="Sukno S."/>
            <person name="Thon M."/>
            <person name="Le Floch G."/>
        </authorList>
    </citation>
    <scope>NUCLEOTIDE SEQUENCE</scope>
    <source>
        <strain evidence="2">IMI 504893</strain>
    </source>
</reference>
<dbReference type="AlphaFoldDB" id="A0A9Q8T4S3"/>
<dbReference type="KEGG" id="clup:CLUP02_13740"/>
<evidence type="ECO:0000313" key="2">
    <source>
        <dbReference type="EMBL" id="UQC88217.1"/>
    </source>
</evidence>
<keyword evidence="3" id="KW-1185">Reference proteome</keyword>
<sequence>MFGRGLRQEQRFSLSNHFEVRIVHHEDNSRKVSQVAVRKKHNTSKDSLAVSFMSRLSSDTNHGYIQTRPIAPARMCCTLDFIFRSSNNTSRAVHLRQVYLRRSLHYRVSINSRYFMPFSRIYGASERHMSLCSPVRATISDGKRNPVRKPAASDGRRMRNSVNEETCSSSQQQLSSRQSFAPIWKSQASTQCLHNMPGAGQSLS</sequence>
<feature type="region of interest" description="Disordered" evidence="1">
    <location>
        <begin position="140"/>
        <end position="174"/>
    </location>
</feature>
<dbReference type="EMBL" id="CP019479">
    <property type="protein sequence ID" value="UQC88217.1"/>
    <property type="molecule type" value="Genomic_DNA"/>
</dbReference>
<name>A0A9Q8T4S3_9PEZI</name>
<gene>
    <name evidence="2" type="ORF">CLUP02_13740</name>
</gene>
<dbReference type="Proteomes" id="UP000830671">
    <property type="component" value="Chromosome 7"/>
</dbReference>
<evidence type="ECO:0000256" key="1">
    <source>
        <dbReference type="SAM" id="MobiDB-lite"/>
    </source>
</evidence>
<organism evidence="2 3">
    <name type="scientific">Colletotrichum lupini</name>
    <dbReference type="NCBI Taxonomy" id="145971"/>
    <lineage>
        <taxon>Eukaryota</taxon>
        <taxon>Fungi</taxon>
        <taxon>Dikarya</taxon>
        <taxon>Ascomycota</taxon>
        <taxon>Pezizomycotina</taxon>
        <taxon>Sordariomycetes</taxon>
        <taxon>Hypocreomycetidae</taxon>
        <taxon>Glomerellales</taxon>
        <taxon>Glomerellaceae</taxon>
        <taxon>Colletotrichum</taxon>
        <taxon>Colletotrichum acutatum species complex</taxon>
    </lineage>
</organism>
<dbReference type="GeneID" id="73347687"/>
<accession>A0A9Q8T4S3</accession>
<dbReference type="RefSeq" id="XP_049149823.1">
    <property type="nucleotide sequence ID" value="XM_049292677.1"/>
</dbReference>
<protein>
    <submittedName>
        <fullName evidence="2">Uncharacterized protein</fullName>
    </submittedName>
</protein>